<comment type="caution">
    <text evidence="6">The sequence shown here is derived from an EMBL/GenBank/DDBJ whole genome shotgun (WGS) entry which is preliminary data.</text>
</comment>
<dbReference type="PANTHER" id="PTHR12446">
    <property type="entry name" value="TESMIN/TSO1-RELATED"/>
    <property type="match status" value="1"/>
</dbReference>
<keyword evidence="7" id="KW-1185">Reference proteome</keyword>
<feature type="region of interest" description="Disordered" evidence="4">
    <location>
        <begin position="866"/>
        <end position="1023"/>
    </location>
</feature>
<feature type="region of interest" description="Disordered" evidence="4">
    <location>
        <begin position="1"/>
        <end position="314"/>
    </location>
</feature>
<dbReference type="PANTHER" id="PTHR12446:SF34">
    <property type="entry name" value="PROTEIN LIN-54 HOMOLOG"/>
    <property type="match status" value="1"/>
</dbReference>
<organism evidence="6 7">
    <name type="scientific">Coccomyxa viridis</name>
    <dbReference type="NCBI Taxonomy" id="1274662"/>
    <lineage>
        <taxon>Eukaryota</taxon>
        <taxon>Viridiplantae</taxon>
        <taxon>Chlorophyta</taxon>
        <taxon>core chlorophytes</taxon>
        <taxon>Trebouxiophyceae</taxon>
        <taxon>Trebouxiophyceae incertae sedis</taxon>
        <taxon>Coccomyxaceae</taxon>
        <taxon>Coccomyxa</taxon>
    </lineage>
</organism>
<feature type="compositionally biased region" description="Low complexity" evidence="4">
    <location>
        <begin position="245"/>
        <end position="279"/>
    </location>
</feature>
<evidence type="ECO:0000259" key="5">
    <source>
        <dbReference type="PROSITE" id="PS51634"/>
    </source>
</evidence>
<dbReference type="SMART" id="SM01114">
    <property type="entry name" value="CXC"/>
    <property type="match status" value="2"/>
</dbReference>
<protein>
    <submittedName>
        <fullName evidence="6">G11319 protein</fullName>
    </submittedName>
</protein>
<dbReference type="Proteomes" id="UP001497392">
    <property type="component" value="Unassembled WGS sequence"/>
</dbReference>
<feature type="domain" description="CRC" evidence="5">
    <location>
        <begin position="320"/>
        <end position="439"/>
    </location>
</feature>
<comment type="subcellular location">
    <subcellularLocation>
        <location evidence="1">Nucleus</location>
    </subcellularLocation>
</comment>
<proteinExistence type="inferred from homology"/>
<reference evidence="6 7" key="1">
    <citation type="submission" date="2024-06" db="EMBL/GenBank/DDBJ databases">
        <authorList>
            <person name="Kraege A."/>
            <person name="Thomma B."/>
        </authorList>
    </citation>
    <scope>NUCLEOTIDE SEQUENCE [LARGE SCALE GENOMIC DNA]</scope>
</reference>
<feature type="region of interest" description="Disordered" evidence="4">
    <location>
        <begin position="520"/>
        <end position="578"/>
    </location>
</feature>
<dbReference type="InterPro" id="IPR033467">
    <property type="entry name" value="Tesmin/TSO1-like_CXC"/>
</dbReference>
<feature type="region of interest" description="Disordered" evidence="4">
    <location>
        <begin position="712"/>
        <end position="744"/>
    </location>
</feature>
<dbReference type="InterPro" id="IPR005172">
    <property type="entry name" value="CRC"/>
</dbReference>
<feature type="compositionally biased region" description="Low complexity" evidence="4">
    <location>
        <begin position="66"/>
        <end position="83"/>
    </location>
</feature>
<evidence type="ECO:0000256" key="2">
    <source>
        <dbReference type="ARBA" id="ARBA00007267"/>
    </source>
</evidence>
<evidence type="ECO:0000256" key="1">
    <source>
        <dbReference type="ARBA" id="ARBA00004123"/>
    </source>
</evidence>
<dbReference type="EMBL" id="CAXHTA020000018">
    <property type="protein sequence ID" value="CAL5228229.1"/>
    <property type="molecule type" value="Genomic_DNA"/>
</dbReference>
<feature type="compositionally biased region" description="Low complexity" evidence="4">
    <location>
        <begin position="940"/>
        <end position="957"/>
    </location>
</feature>
<dbReference type="InterPro" id="IPR028307">
    <property type="entry name" value="Lin-54_fam"/>
</dbReference>
<dbReference type="Pfam" id="PF03638">
    <property type="entry name" value="TCR"/>
    <property type="match status" value="2"/>
</dbReference>
<feature type="compositionally biased region" description="Polar residues" evidence="4">
    <location>
        <begin position="27"/>
        <end position="48"/>
    </location>
</feature>
<comment type="similarity">
    <text evidence="2">Belongs to the lin-54 family.</text>
</comment>
<feature type="compositionally biased region" description="Low complexity" evidence="4">
    <location>
        <begin position="125"/>
        <end position="142"/>
    </location>
</feature>
<evidence type="ECO:0000256" key="3">
    <source>
        <dbReference type="ARBA" id="ARBA00023242"/>
    </source>
</evidence>
<feature type="compositionally biased region" description="Polar residues" evidence="4">
    <location>
        <begin position="549"/>
        <end position="558"/>
    </location>
</feature>
<feature type="compositionally biased region" description="Polar residues" evidence="4">
    <location>
        <begin position="224"/>
        <end position="237"/>
    </location>
</feature>
<name>A0ABP1G7V0_9CHLO</name>
<gene>
    <name evidence="6" type="primary">g11319</name>
    <name evidence="6" type="ORF">VP750_LOCUS10135</name>
</gene>
<evidence type="ECO:0000256" key="4">
    <source>
        <dbReference type="SAM" id="MobiDB-lite"/>
    </source>
</evidence>
<feature type="compositionally biased region" description="Polar residues" evidence="4">
    <location>
        <begin position="99"/>
        <end position="124"/>
    </location>
</feature>
<feature type="compositionally biased region" description="Low complexity" evidence="4">
    <location>
        <begin position="980"/>
        <end position="1023"/>
    </location>
</feature>
<feature type="compositionally biased region" description="Low complexity" evidence="4">
    <location>
        <begin position="726"/>
        <end position="744"/>
    </location>
</feature>
<evidence type="ECO:0000313" key="6">
    <source>
        <dbReference type="EMBL" id="CAL5228229.1"/>
    </source>
</evidence>
<keyword evidence="3" id="KW-0539">Nucleus</keyword>
<dbReference type="PROSITE" id="PS51634">
    <property type="entry name" value="CRC"/>
    <property type="match status" value="1"/>
</dbReference>
<sequence>MNMPAASPAGQQQHPRPFTSLMHGQAGTPTPAMQGQPGGTQAASQTAMYSPRGPPNSMAQPRPQLGVPQMVQGQPTPGQVPGQALGQQPGLPKGAPGQLQYNPPLGNQQRLGYQQQYTSPPLTVQQIQQLQQLQQQQQHTLQMRASGGQQIRPGAPQRGGPQSPSMAGLPRAPMPAHMQQGQPHAQRAQPGANGQRPHLGQAMPRPSAQPGQAPQPRPSGATMAGTSQPRPQNTRNTVVHHAPPMQLQVAQQQQQQMQMQMQGQHGQQGHGQQQPQGSMPAVPGSDGRAANSVQLQTLQSPPRPRPSPKVPKVVTLSGPIKKHCNCKNSRCLKLYCECFASGRYCDNCNCVNCCNNKESEQVRQAAVEAILERNPNAFRPKIQGGEDGAAALATGPAARHNKGCNCKKSGCLKKYCECFQASIYCSDNCKCIDCKNFEGSDAREMVMMSLVHEHNRSMNAHHAAKRARIAAGHTAQQPQFSGNAAGGSISMQIGARGAMPSIPGGMQMQQGVPGPMTQLLQQDGPPPSLHSLSAAMTAPGGPEQAVSGALSSLTQQMGGSPMPSPRLASSGPRQPLKPLVHSRAVLQETMREMVNRGGVAEMASLLLLIAQETEQKMTSKPEADGEANADAEKHNAAEGSSSGGGAPDKTHSSYSGPSRVYAAQEKAVLQEFHFILKKVSDRVLKKTAQEVEQTAVAKATASAALAAVPGNLLNHPSGMPSPAPSPRVQQPPSSPFPQGVQQSPGQMRVLHIAQSPQGARPSGAQQAPQQRMVNLSAYGRPGGPSPTSSPGLVQLQMGQARPPAGAASAPHQPWQALMQTGNLASPQGGPRPMYSAPPGGPMYTPQSAGQQPVSIRVSTYSGPTTLILPSSAAPPVTMQQPSLAPPSQAASGGMAATGFMLPQQRAPATQSQPGQPQQATGSQAGSGLTSFAQMVMGHMPGQPGSQPPTQTGLTPQQMSQPSAVKQEHALGQLIPGLSAPQQPQPQQLQLQQQPQPQQQQQPQPQQQQQSVAAAPQGAPAPGL</sequence>
<feature type="region of interest" description="Disordered" evidence="4">
    <location>
        <begin position="616"/>
        <end position="658"/>
    </location>
</feature>
<accession>A0ABP1G7V0</accession>
<evidence type="ECO:0000313" key="7">
    <source>
        <dbReference type="Proteomes" id="UP001497392"/>
    </source>
</evidence>
<feature type="compositionally biased region" description="Polar residues" evidence="4">
    <location>
        <begin position="906"/>
        <end position="932"/>
    </location>
</feature>